<evidence type="ECO:0000256" key="12">
    <source>
        <dbReference type="PROSITE-ProRule" id="PRU10141"/>
    </source>
</evidence>
<evidence type="ECO:0000256" key="4">
    <source>
        <dbReference type="ARBA" id="ARBA00022553"/>
    </source>
</evidence>
<gene>
    <name evidence="17" type="primary">LOC114447816</name>
</gene>
<dbReference type="Gene3D" id="1.10.510.10">
    <property type="entry name" value="Transferase(Phosphotransferase) domain 1"/>
    <property type="match status" value="1"/>
</dbReference>
<dbReference type="PANTHER" id="PTHR48012">
    <property type="entry name" value="STERILE20-LIKE KINASE, ISOFORM B-RELATED"/>
    <property type="match status" value="1"/>
</dbReference>
<keyword evidence="16" id="KW-1185">Reference proteome</keyword>
<feature type="compositionally biased region" description="Basic and acidic residues" evidence="13">
    <location>
        <begin position="543"/>
        <end position="553"/>
    </location>
</feature>
<dbReference type="PROSITE" id="PS50011">
    <property type="entry name" value="PROTEIN_KINASE_DOM"/>
    <property type="match status" value="1"/>
</dbReference>
<dbReference type="PROSITE" id="PS00107">
    <property type="entry name" value="PROTEIN_KINASE_ATP"/>
    <property type="match status" value="1"/>
</dbReference>
<dbReference type="FunFam" id="1.10.510.10:FF:000031">
    <property type="entry name" value="Mitogen-activated protein kinase kinase kinase kinase"/>
    <property type="match status" value="1"/>
</dbReference>
<keyword evidence="7 9" id="KW-0418">Kinase</keyword>
<name>A0A6P7JTE1_9TELE</name>
<evidence type="ECO:0000256" key="1">
    <source>
        <dbReference type="ARBA" id="ARBA00001946"/>
    </source>
</evidence>
<comment type="catalytic activity">
    <reaction evidence="9">
        <text>L-seryl-[protein] + ATP = O-phospho-L-seryl-[protein] + ADP + H(+)</text>
        <dbReference type="Rhea" id="RHEA:17989"/>
        <dbReference type="Rhea" id="RHEA-COMP:9863"/>
        <dbReference type="Rhea" id="RHEA-COMP:11604"/>
        <dbReference type="ChEBI" id="CHEBI:15378"/>
        <dbReference type="ChEBI" id="CHEBI:29999"/>
        <dbReference type="ChEBI" id="CHEBI:30616"/>
        <dbReference type="ChEBI" id="CHEBI:83421"/>
        <dbReference type="ChEBI" id="CHEBI:456216"/>
        <dbReference type="EC" id="2.7.11.1"/>
    </reaction>
</comment>
<proteinExistence type="inferred from homology"/>
<sequence length="966" mass="109204">MMNSSVDLSRRNPQEDFELIQRIGSGTYGDVYKARNVNTGELAAIKVIKLEPGEDFAVVQQEIIMMKDCKHSNIVAYFGSYLRRDKLWISMEYCGGGSLQDIYHVTGPLSESQIAYMSRETLQGLYYLHNKGKMHRDIKGANILLTDNGYVKLADFGVSAQITATLAKRKSFIGTPYWMAPEVAAVERKGGYNQLCDIWAVGITAIELAELQPPMFDLHPMRALFLMTKSNFQPPKLKDKLKWTNNFHQFVKLALTKNPKKRPTAEKLLQYPFVSQPLSRTLAIELLDKANNPDHSTYNDFDDDDPEPEFKYRGHFLPISPGARRAPRFAARRKSPVSVPHRIRSTSRSTREGKTLSEINFGQVKFDPPLRKETEPHHEPDLQLDYGHDSPSLLGGNKSLLKSVEEELQQSKSSTIMRPKVPPPLPPKPKSISSPQQQQQQKQDDSQSHSEDDGGGGGTIKRCPVPETPSPARPASNVPPRPPPPKLPPHRRSSLGNESPMRKDVENSAPEDDGSFRHFWEWLHTPHTEEELEEAWEVLKEVKEEQEKQEEKSNGLNSPHNGERDSPAERQSTMPPSVPTRKDKKDTPKPISNGLPPTPKVHMGACFSKVFNGCPLKIHCATSWINPDTRDQYLIFGAEEGIYTLNLNELHETTMEQLFPRRCTWLYVMNSCLLSISGKASQLYSHSLSGLFEQARQLQKLPVAIPTHKLPDKMIPRKFAVSNKIPDTKGCQKCCVVRNPYTGHKYLCGAFQSSVMLLEWVESMQKFMLIKTIDFPLPCPLEVFEMLVVPEQMYPLICVAVSKGTELNQVVRFGTVNPNSTSSWFTEADTPQTCVIHVTQLERDTILVCLDRCIKIVNLQGRLKSSRKLSAELTFNFQIESIVCLQDSVLAFWRHGMQGRSFKTNEITQEISDNTRIFRLLGSDRDPEAEDRGLTLPRVVVLESRPTDNPTAHSNLYILAGHENSY</sequence>
<feature type="region of interest" description="Disordered" evidence="13">
    <location>
        <begin position="327"/>
        <end position="513"/>
    </location>
</feature>
<evidence type="ECO:0000256" key="7">
    <source>
        <dbReference type="ARBA" id="ARBA00022777"/>
    </source>
</evidence>
<comment type="cofactor">
    <cofactor evidence="1 9">
        <name>Mg(2+)</name>
        <dbReference type="ChEBI" id="CHEBI:18420"/>
    </cofactor>
</comment>
<feature type="compositionally biased region" description="Pro residues" evidence="13">
    <location>
        <begin position="420"/>
        <end position="429"/>
    </location>
</feature>
<evidence type="ECO:0000256" key="10">
    <source>
        <dbReference type="PIRSR" id="PIRSR038172-1"/>
    </source>
</evidence>
<dbReference type="GO" id="GO:0005524">
    <property type="term" value="F:ATP binding"/>
    <property type="evidence" value="ECO:0007669"/>
    <property type="project" value="UniProtKB-UniRule"/>
</dbReference>
<organism evidence="16 17">
    <name type="scientific">Parambassis ranga</name>
    <name type="common">Indian glassy fish</name>
    <dbReference type="NCBI Taxonomy" id="210632"/>
    <lineage>
        <taxon>Eukaryota</taxon>
        <taxon>Metazoa</taxon>
        <taxon>Chordata</taxon>
        <taxon>Craniata</taxon>
        <taxon>Vertebrata</taxon>
        <taxon>Euteleostomi</taxon>
        <taxon>Actinopterygii</taxon>
        <taxon>Neopterygii</taxon>
        <taxon>Teleostei</taxon>
        <taxon>Neoteleostei</taxon>
        <taxon>Acanthomorphata</taxon>
        <taxon>Ovalentaria</taxon>
        <taxon>Ambassidae</taxon>
        <taxon>Parambassis</taxon>
    </lineage>
</organism>
<dbReference type="Proteomes" id="UP000515145">
    <property type="component" value="Chromosome 15"/>
</dbReference>
<feature type="compositionally biased region" description="Low complexity" evidence="13">
    <location>
        <begin position="390"/>
        <end position="402"/>
    </location>
</feature>
<feature type="compositionally biased region" description="Low complexity" evidence="13">
    <location>
        <begin position="430"/>
        <end position="441"/>
    </location>
</feature>
<feature type="binding site" evidence="11">
    <location>
        <begin position="23"/>
        <end position="31"/>
    </location>
    <ligand>
        <name>ATP</name>
        <dbReference type="ChEBI" id="CHEBI:30616"/>
    </ligand>
</feature>
<feature type="compositionally biased region" description="Basic and acidic residues" evidence="13">
    <location>
        <begin position="442"/>
        <end position="452"/>
    </location>
</feature>
<dbReference type="AlphaFoldDB" id="A0A6P7JTE1"/>
<evidence type="ECO:0000256" key="6">
    <source>
        <dbReference type="ARBA" id="ARBA00022741"/>
    </source>
</evidence>
<comment type="function">
    <text evidence="9">Serine/threonine kinase that plays a role in the response to environmental stress. Appears to act upstream of the JUN N-terminal pathway.</text>
</comment>
<feature type="active site" description="Proton acceptor" evidence="10">
    <location>
        <position position="137"/>
    </location>
</feature>
<dbReference type="SMART" id="SM00036">
    <property type="entry name" value="CNH"/>
    <property type="match status" value="1"/>
</dbReference>
<protein>
    <recommendedName>
        <fullName evidence="9">Mitogen-activated protein kinase kinase kinase kinase</fullName>
        <ecNumber evidence="9">2.7.11.1</ecNumber>
    </recommendedName>
</protein>
<dbReference type="GO" id="GO:0005737">
    <property type="term" value="C:cytoplasm"/>
    <property type="evidence" value="ECO:0007669"/>
    <property type="project" value="TreeGrafter"/>
</dbReference>
<feature type="region of interest" description="Disordered" evidence="13">
    <location>
        <begin position="543"/>
        <end position="598"/>
    </location>
</feature>
<evidence type="ECO:0000256" key="3">
    <source>
        <dbReference type="ARBA" id="ARBA00022527"/>
    </source>
</evidence>
<keyword evidence="3 9" id="KW-0723">Serine/threonine-protein kinase</keyword>
<keyword evidence="4" id="KW-0597">Phosphoprotein</keyword>
<keyword evidence="6 9" id="KW-0547">Nucleotide-binding</keyword>
<reference evidence="17" key="1">
    <citation type="submission" date="2025-08" db="UniProtKB">
        <authorList>
            <consortium name="RefSeq"/>
        </authorList>
    </citation>
    <scope>IDENTIFICATION</scope>
</reference>
<dbReference type="Pfam" id="PF00069">
    <property type="entry name" value="Pkinase"/>
    <property type="match status" value="1"/>
</dbReference>
<dbReference type="InterPro" id="IPR000719">
    <property type="entry name" value="Prot_kinase_dom"/>
</dbReference>
<feature type="compositionally biased region" description="Pro residues" evidence="13">
    <location>
        <begin position="466"/>
        <end position="487"/>
    </location>
</feature>
<dbReference type="EC" id="2.7.11.1" evidence="9"/>
<dbReference type="InterPro" id="IPR050629">
    <property type="entry name" value="STE20/SPS1-PAK"/>
</dbReference>
<feature type="binding site" evidence="11 12">
    <location>
        <position position="46"/>
    </location>
    <ligand>
        <name>ATP</name>
        <dbReference type="ChEBI" id="CHEBI:30616"/>
    </ligand>
</feature>
<evidence type="ECO:0000256" key="5">
    <source>
        <dbReference type="ARBA" id="ARBA00022679"/>
    </source>
</evidence>
<feature type="compositionally biased region" description="Basic and acidic residues" evidence="13">
    <location>
        <begin position="368"/>
        <end position="381"/>
    </location>
</feature>
<evidence type="ECO:0000313" key="16">
    <source>
        <dbReference type="Proteomes" id="UP000515145"/>
    </source>
</evidence>
<dbReference type="PIRSF" id="PIRSF038172">
    <property type="entry name" value="MAPKKKK"/>
    <property type="match status" value="1"/>
</dbReference>
<dbReference type="InterPro" id="IPR021160">
    <property type="entry name" value="MAPKKKK"/>
</dbReference>
<dbReference type="InterPro" id="IPR017441">
    <property type="entry name" value="Protein_kinase_ATP_BS"/>
</dbReference>
<keyword evidence="5 9" id="KW-0808">Transferase</keyword>
<dbReference type="RefSeq" id="XP_028280097.1">
    <property type="nucleotide sequence ID" value="XM_028424296.1"/>
</dbReference>
<dbReference type="SUPFAM" id="SSF56112">
    <property type="entry name" value="Protein kinase-like (PK-like)"/>
    <property type="match status" value="1"/>
</dbReference>
<evidence type="ECO:0000256" key="11">
    <source>
        <dbReference type="PIRSR" id="PIRSR038172-2"/>
    </source>
</evidence>
<evidence type="ECO:0000259" key="14">
    <source>
        <dbReference type="PROSITE" id="PS50011"/>
    </source>
</evidence>
<dbReference type="CDD" id="cd06613">
    <property type="entry name" value="STKc_MAP4K3_like"/>
    <property type="match status" value="1"/>
</dbReference>
<dbReference type="InterPro" id="IPR001180">
    <property type="entry name" value="CNH_dom"/>
</dbReference>
<evidence type="ECO:0000259" key="15">
    <source>
        <dbReference type="PROSITE" id="PS50219"/>
    </source>
</evidence>
<dbReference type="GO" id="GO:0008349">
    <property type="term" value="F:MAP kinase kinase kinase kinase activity"/>
    <property type="evidence" value="ECO:0007669"/>
    <property type="project" value="InterPro"/>
</dbReference>
<evidence type="ECO:0000313" key="17">
    <source>
        <dbReference type="RefSeq" id="XP_028280097.1"/>
    </source>
</evidence>
<feature type="domain" description="CNH" evidence="15">
    <location>
        <begin position="615"/>
        <end position="926"/>
    </location>
</feature>
<evidence type="ECO:0000256" key="13">
    <source>
        <dbReference type="SAM" id="MobiDB-lite"/>
    </source>
</evidence>
<dbReference type="GeneID" id="114447816"/>
<feature type="compositionally biased region" description="Basic residues" evidence="13">
    <location>
        <begin position="327"/>
        <end position="345"/>
    </location>
</feature>
<evidence type="ECO:0000256" key="2">
    <source>
        <dbReference type="ARBA" id="ARBA00008874"/>
    </source>
</evidence>
<evidence type="ECO:0000256" key="9">
    <source>
        <dbReference type="PIRNR" id="PIRNR038172"/>
    </source>
</evidence>
<comment type="catalytic activity">
    <reaction evidence="9">
        <text>L-threonyl-[protein] + ATP = O-phospho-L-threonyl-[protein] + ADP + H(+)</text>
        <dbReference type="Rhea" id="RHEA:46608"/>
        <dbReference type="Rhea" id="RHEA-COMP:11060"/>
        <dbReference type="Rhea" id="RHEA-COMP:11605"/>
        <dbReference type="ChEBI" id="CHEBI:15378"/>
        <dbReference type="ChEBI" id="CHEBI:30013"/>
        <dbReference type="ChEBI" id="CHEBI:30616"/>
        <dbReference type="ChEBI" id="CHEBI:61977"/>
        <dbReference type="ChEBI" id="CHEBI:456216"/>
        <dbReference type="EC" id="2.7.11.1"/>
    </reaction>
</comment>
<dbReference type="Pfam" id="PF00780">
    <property type="entry name" value="CNH"/>
    <property type="match status" value="1"/>
</dbReference>
<accession>A0A6P7JTE1</accession>
<dbReference type="InterPro" id="IPR011009">
    <property type="entry name" value="Kinase-like_dom_sf"/>
</dbReference>
<keyword evidence="8 9" id="KW-0067">ATP-binding</keyword>
<comment type="similarity">
    <text evidence="2 9">Belongs to the protein kinase superfamily. STE Ser/Thr protein kinase family. STE20 subfamily.</text>
</comment>
<feature type="domain" description="Protein kinase" evidence="14">
    <location>
        <begin position="17"/>
        <end position="274"/>
    </location>
</feature>
<dbReference type="PANTHER" id="PTHR48012:SF17">
    <property type="entry name" value="MITOGEN-ACTIVATED PROTEIN KINASE KINASE KINASE KINASE 3"/>
    <property type="match status" value="1"/>
</dbReference>
<dbReference type="PROSITE" id="PS50219">
    <property type="entry name" value="CNH"/>
    <property type="match status" value="1"/>
</dbReference>
<evidence type="ECO:0000256" key="8">
    <source>
        <dbReference type="ARBA" id="ARBA00022840"/>
    </source>
</evidence>
<dbReference type="SMART" id="SM00220">
    <property type="entry name" value="S_TKc"/>
    <property type="match status" value="1"/>
</dbReference>